<dbReference type="EMBL" id="DYXC01000020">
    <property type="protein sequence ID" value="HJF13408.1"/>
    <property type="molecule type" value="Genomic_DNA"/>
</dbReference>
<reference evidence="5" key="2">
    <citation type="submission" date="2021-09" db="EMBL/GenBank/DDBJ databases">
        <authorList>
            <person name="Gilroy R."/>
        </authorList>
    </citation>
    <scope>NUCLEOTIDE SEQUENCE</scope>
    <source>
        <strain evidence="5">ChiHjej13B12-14962</strain>
    </source>
</reference>
<organism evidence="5 6">
    <name type="scientific">Enteractinococcus helveticum</name>
    <dbReference type="NCBI Taxonomy" id="1837282"/>
    <lineage>
        <taxon>Bacteria</taxon>
        <taxon>Bacillati</taxon>
        <taxon>Actinomycetota</taxon>
        <taxon>Actinomycetes</taxon>
        <taxon>Micrococcales</taxon>
        <taxon>Micrococcaceae</taxon>
    </lineage>
</organism>
<sequence>MKILSPGNTVDDPMATYLAVDRSAPRYECWVAGHMVAGLDGTAAIGGKVGALSTDVDQDLFRRMRQIADVVLVGAETVRKEGYGLVRLSDEAMAARQAAGKPPTPPVAIVSGSLDLNWNLKLFRKAPEHAKTMIITGESADPAALAEAQQHAEIVFAGKDRVEPNTALQAFAQRGYQVVLCEGGPTLLGEFVAADRLDELLLSIAPVMGGDNLPVSLRPDGAGITRFQLQHVMGEDHTLFLRYEALRDEDPNHE</sequence>
<dbReference type="Pfam" id="PF01872">
    <property type="entry name" value="RibD_C"/>
    <property type="match status" value="1"/>
</dbReference>
<dbReference type="GO" id="GO:0008703">
    <property type="term" value="F:5-amino-6-(5-phosphoribosylamino)uracil reductase activity"/>
    <property type="evidence" value="ECO:0007669"/>
    <property type="project" value="InterPro"/>
</dbReference>
<comment type="pathway">
    <text evidence="1">Cofactor biosynthesis; riboflavin biosynthesis.</text>
</comment>
<comment type="caution">
    <text evidence="5">The sequence shown here is derived from an EMBL/GenBank/DDBJ whole genome shotgun (WGS) entry which is preliminary data.</text>
</comment>
<dbReference type="InterPro" id="IPR024072">
    <property type="entry name" value="DHFR-like_dom_sf"/>
</dbReference>
<dbReference type="InterPro" id="IPR050765">
    <property type="entry name" value="Riboflavin_Biosynth_HTPR"/>
</dbReference>
<keyword evidence="3" id="KW-0560">Oxidoreductase</keyword>
<keyword evidence="2" id="KW-0521">NADP</keyword>
<dbReference type="Gene3D" id="3.40.430.10">
    <property type="entry name" value="Dihydrofolate Reductase, subunit A"/>
    <property type="match status" value="1"/>
</dbReference>
<protein>
    <submittedName>
        <fullName evidence="5">Dihydrofolate reductase family protein</fullName>
    </submittedName>
</protein>
<evidence type="ECO:0000259" key="4">
    <source>
        <dbReference type="Pfam" id="PF01872"/>
    </source>
</evidence>
<name>A0A921FJW1_9MICC</name>
<dbReference type="AlphaFoldDB" id="A0A921FJW1"/>
<dbReference type="RefSeq" id="WP_303901626.1">
    <property type="nucleotide sequence ID" value="NZ_DYXC01000020.1"/>
</dbReference>
<evidence type="ECO:0000256" key="1">
    <source>
        <dbReference type="ARBA" id="ARBA00005104"/>
    </source>
</evidence>
<dbReference type="SUPFAM" id="SSF53597">
    <property type="entry name" value="Dihydrofolate reductase-like"/>
    <property type="match status" value="1"/>
</dbReference>
<evidence type="ECO:0000256" key="2">
    <source>
        <dbReference type="ARBA" id="ARBA00022857"/>
    </source>
</evidence>
<evidence type="ECO:0000256" key="3">
    <source>
        <dbReference type="ARBA" id="ARBA00023002"/>
    </source>
</evidence>
<reference evidence="5" key="1">
    <citation type="journal article" date="2021" name="PeerJ">
        <title>Extensive microbial diversity within the chicken gut microbiome revealed by metagenomics and culture.</title>
        <authorList>
            <person name="Gilroy R."/>
            <person name="Ravi A."/>
            <person name="Getino M."/>
            <person name="Pursley I."/>
            <person name="Horton D.L."/>
            <person name="Alikhan N.F."/>
            <person name="Baker D."/>
            <person name="Gharbi K."/>
            <person name="Hall N."/>
            <person name="Watson M."/>
            <person name="Adriaenssens E.M."/>
            <person name="Foster-Nyarko E."/>
            <person name="Jarju S."/>
            <person name="Secka A."/>
            <person name="Antonio M."/>
            <person name="Oren A."/>
            <person name="Chaudhuri R.R."/>
            <person name="La Ragione R."/>
            <person name="Hildebrand F."/>
            <person name="Pallen M.J."/>
        </authorList>
    </citation>
    <scope>NUCLEOTIDE SEQUENCE</scope>
    <source>
        <strain evidence="5">ChiHjej13B12-14962</strain>
    </source>
</reference>
<evidence type="ECO:0000313" key="5">
    <source>
        <dbReference type="EMBL" id="HJF13408.1"/>
    </source>
</evidence>
<proteinExistence type="predicted"/>
<dbReference type="InterPro" id="IPR002734">
    <property type="entry name" value="RibDG_C"/>
</dbReference>
<dbReference type="PANTHER" id="PTHR38011:SF7">
    <property type="entry name" value="2,5-DIAMINO-6-RIBOSYLAMINO-4(3H)-PYRIMIDINONE 5'-PHOSPHATE REDUCTASE"/>
    <property type="match status" value="1"/>
</dbReference>
<accession>A0A921FJW1</accession>
<dbReference type="PANTHER" id="PTHR38011">
    <property type="entry name" value="DIHYDROFOLATE REDUCTASE FAMILY PROTEIN (AFU_ORTHOLOGUE AFUA_8G06820)"/>
    <property type="match status" value="1"/>
</dbReference>
<dbReference type="Proteomes" id="UP000703315">
    <property type="component" value="Unassembled WGS sequence"/>
</dbReference>
<dbReference type="GO" id="GO:0009231">
    <property type="term" value="P:riboflavin biosynthetic process"/>
    <property type="evidence" value="ECO:0007669"/>
    <property type="project" value="InterPro"/>
</dbReference>
<gene>
    <name evidence="5" type="ORF">K8V32_01205</name>
</gene>
<feature type="domain" description="Bacterial bifunctional deaminase-reductase C-terminal" evidence="4">
    <location>
        <begin position="31"/>
        <end position="231"/>
    </location>
</feature>
<evidence type="ECO:0000313" key="6">
    <source>
        <dbReference type="Proteomes" id="UP000703315"/>
    </source>
</evidence>